<dbReference type="EMBL" id="JAHYIQ010000023">
    <property type="protein sequence ID" value="KAK1122449.1"/>
    <property type="molecule type" value="Genomic_DNA"/>
</dbReference>
<organism evidence="1 2">
    <name type="scientific">Melipona bicolor</name>
    <dbReference type="NCBI Taxonomy" id="60889"/>
    <lineage>
        <taxon>Eukaryota</taxon>
        <taxon>Metazoa</taxon>
        <taxon>Ecdysozoa</taxon>
        <taxon>Arthropoda</taxon>
        <taxon>Hexapoda</taxon>
        <taxon>Insecta</taxon>
        <taxon>Pterygota</taxon>
        <taxon>Neoptera</taxon>
        <taxon>Endopterygota</taxon>
        <taxon>Hymenoptera</taxon>
        <taxon>Apocrita</taxon>
        <taxon>Aculeata</taxon>
        <taxon>Apoidea</taxon>
        <taxon>Anthophila</taxon>
        <taxon>Apidae</taxon>
        <taxon>Melipona</taxon>
    </lineage>
</organism>
<gene>
    <name evidence="1" type="ORF">K0M31_009670</name>
</gene>
<evidence type="ECO:0000313" key="2">
    <source>
        <dbReference type="Proteomes" id="UP001177670"/>
    </source>
</evidence>
<proteinExistence type="predicted"/>
<dbReference type="AlphaFoldDB" id="A0AA40KJF1"/>
<name>A0AA40KJF1_9HYME</name>
<dbReference type="Proteomes" id="UP001177670">
    <property type="component" value="Unassembled WGS sequence"/>
</dbReference>
<accession>A0AA40KJF1</accession>
<evidence type="ECO:0000313" key="1">
    <source>
        <dbReference type="EMBL" id="KAK1122449.1"/>
    </source>
</evidence>
<comment type="caution">
    <text evidence="1">The sequence shown here is derived from an EMBL/GenBank/DDBJ whole genome shotgun (WGS) entry which is preliminary data.</text>
</comment>
<reference evidence="1" key="1">
    <citation type="submission" date="2021-10" db="EMBL/GenBank/DDBJ databases">
        <title>Melipona bicolor Genome sequencing and assembly.</title>
        <authorList>
            <person name="Araujo N.S."/>
            <person name="Arias M.C."/>
        </authorList>
    </citation>
    <scope>NUCLEOTIDE SEQUENCE</scope>
    <source>
        <strain evidence="1">USP_2M_L1-L4_2017</strain>
        <tissue evidence="1">Whole body</tissue>
    </source>
</reference>
<protein>
    <submittedName>
        <fullName evidence="1">Uncharacterized protein</fullName>
    </submittedName>
</protein>
<keyword evidence="2" id="KW-1185">Reference proteome</keyword>
<sequence>MNHEKEEINYFSDLIYPCLKKRRARYHLVPCHANHNTYIGVETLKGSAFNFKGPVLKTAERLVSSYEKECAFARASRYSWSGKEKPVSKLRRPPASRVSTTSTARFYFYFQKHGGHRRPTLLVPLGPRPLRQTSQHFISRLNEKRYVHVLIQELDFGRHPNMFGILNVTVVGANEEPFHVASTR</sequence>